<organism evidence="2 3">
    <name type="scientific">Pseudomonas brassicacearum</name>
    <dbReference type="NCBI Taxonomy" id="930166"/>
    <lineage>
        <taxon>Bacteria</taxon>
        <taxon>Pseudomonadati</taxon>
        <taxon>Pseudomonadota</taxon>
        <taxon>Gammaproteobacteria</taxon>
        <taxon>Pseudomonadales</taxon>
        <taxon>Pseudomonadaceae</taxon>
        <taxon>Pseudomonas</taxon>
    </lineage>
</organism>
<feature type="transmembrane region" description="Helical" evidence="1">
    <location>
        <begin position="21"/>
        <end position="39"/>
    </location>
</feature>
<proteinExistence type="predicted"/>
<evidence type="ECO:0000256" key="1">
    <source>
        <dbReference type="SAM" id="Phobius"/>
    </source>
</evidence>
<dbReference type="EMBL" id="JABFMS010000004">
    <property type="protein sequence ID" value="NUT80073.1"/>
    <property type="molecule type" value="Genomic_DNA"/>
</dbReference>
<keyword evidence="1" id="KW-0472">Membrane</keyword>
<keyword evidence="1" id="KW-1133">Transmembrane helix</keyword>
<dbReference type="Proteomes" id="UP000562723">
    <property type="component" value="Unassembled WGS sequence"/>
</dbReference>
<accession>A0AAJ3KUB0</accession>
<protein>
    <submittedName>
        <fullName evidence="2">Uncharacterized protein</fullName>
    </submittedName>
</protein>
<gene>
    <name evidence="2" type="ORF">HNO85_03850</name>
</gene>
<sequence>MIKTIPLWKMMMITKGNKTGFAVLASLPVFIVAGAWMFLEGLQSGQKRQAAMGLICLVFFGACALLFVPSKKYIPGKTFQGYRDKRLSTKTALNYGYGIIVFIFVVFVVLAPEYALKAIAFGLIGIFSLYALSKSLKFHADVDFSTNEYLATALGFPVGDKILVSYQNFDADKLEVGSNAFAATATKLIVAWFDGHLWEKLSRDLKQISHIGIIGDENQNYFVKLQFDDGADVLLCMGLFERLTSSPTLVIRKLLEAIDASLLGGSGASQVTQRRRVVVDSGTPASTSHVVAPEAALASIPSTRNIEVSSGVLIAIQNAEEVVPGRKLEL</sequence>
<evidence type="ECO:0000313" key="2">
    <source>
        <dbReference type="EMBL" id="NUT80073.1"/>
    </source>
</evidence>
<dbReference type="AlphaFoldDB" id="A0AAJ3KUB0"/>
<keyword evidence="1" id="KW-0812">Transmembrane</keyword>
<feature type="transmembrane region" description="Helical" evidence="1">
    <location>
        <begin position="51"/>
        <end position="70"/>
    </location>
</feature>
<name>A0AAJ3KUB0_9PSED</name>
<evidence type="ECO:0000313" key="3">
    <source>
        <dbReference type="Proteomes" id="UP000562723"/>
    </source>
</evidence>
<feature type="transmembrane region" description="Helical" evidence="1">
    <location>
        <begin position="91"/>
        <end position="108"/>
    </location>
</feature>
<comment type="caution">
    <text evidence="2">The sequence shown here is derived from an EMBL/GenBank/DDBJ whole genome shotgun (WGS) entry which is preliminary data.</text>
</comment>
<dbReference type="RefSeq" id="WP_175359852.1">
    <property type="nucleotide sequence ID" value="NZ_JABFMS010000004.1"/>
</dbReference>
<reference evidence="2 3" key="1">
    <citation type="journal article" date="2020" name="Front. Plant Sci.">
        <title>Isolation of Rhizosphere Bacteria That Improve Quality and Water Stress Tolerance in Greenhouse Ornamentals.</title>
        <authorList>
            <person name="Nordstedt N.P."/>
            <person name="Jones M.L."/>
        </authorList>
    </citation>
    <scope>NUCLEOTIDE SEQUENCE [LARGE SCALE GENOMIC DNA]</scope>
    <source>
        <strain evidence="2 3">C2F7</strain>
    </source>
</reference>